<keyword evidence="4" id="KW-0472">Membrane</keyword>
<feature type="domain" description="Reverse transcriptase" evidence="5">
    <location>
        <begin position="583"/>
        <end position="887"/>
    </location>
</feature>
<feature type="region of interest" description="Disordered" evidence="3">
    <location>
        <begin position="594"/>
        <end position="617"/>
    </location>
</feature>
<feature type="compositionally biased region" description="Pro residues" evidence="3">
    <location>
        <begin position="600"/>
        <end position="611"/>
    </location>
</feature>
<keyword evidence="2" id="KW-0496">Mitochondrion</keyword>
<dbReference type="Pfam" id="PF14529">
    <property type="entry name" value="Exo_endo_phos_2"/>
    <property type="match status" value="1"/>
</dbReference>
<evidence type="ECO:0000256" key="2">
    <source>
        <dbReference type="ARBA" id="ARBA00023128"/>
    </source>
</evidence>
<dbReference type="PROSITE" id="PS50878">
    <property type="entry name" value="RT_POL"/>
    <property type="match status" value="1"/>
</dbReference>
<protein>
    <recommendedName>
        <fullName evidence="5">Reverse transcriptase domain-containing protein</fullName>
    </recommendedName>
</protein>
<dbReference type="EMBL" id="CP064748">
    <property type="protein sequence ID" value="QPC63140.1"/>
    <property type="molecule type" value="Genomic_DNA"/>
</dbReference>
<evidence type="ECO:0000313" key="7">
    <source>
        <dbReference type="Proteomes" id="UP000663297"/>
    </source>
</evidence>
<feature type="transmembrane region" description="Helical" evidence="4">
    <location>
        <begin position="999"/>
        <end position="1020"/>
    </location>
</feature>
<evidence type="ECO:0000313" key="6">
    <source>
        <dbReference type="EMBL" id="QPC63140.1"/>
    </source>
</evidence>
<sequence length="1044" mass="117633">MHMSIYLAVGAYSLNKNYANFTNDQRCEDEYPAPEPQGTDLPGAQELVIWSVNVKACGARPKASVDELDDIKSGACLNNSHRYPLVIAQQPDSNCWYSSDRPITEKDYENIKKQGAWMSRVNKTPAALLELGAVLVDAQSILAQTGSASFTPGLETLHLSHDAIIKTGQLGLKNSNELRKCHRFLEEVRDYVNLTEELISSAIPDIHPDDHAQAIKAARSSLSKLKDGLTALYDDLTPESLPCLHKVGFYIHNSIPTTSWRIDTPEDRNKGLVATLNLTTPTGTLSIHNVYNRNLTIDVDLLADYIENFKGDAILLGDFNLHHPLWSGECRGNVTSQSELFADRIVGMGLELQTKRGEITWSNSQDTEKRSSTIDHTFASPKLCPLIQSCKPLAVAGFQSDHRPIQTVVRKYVEQDIRIKICYDRADQDKFNNCLEQHLSLINNSLATEDDINQYFVDIITKVNTATKQCVPTKTCGFRISQKAKEDNSKLQNLSQTIEAMKQREGSTYITSQIKQLQREKSRLYNEIWRGLTERKSGTTKGLFHMAGLAKRISQPIPQTQVPTLKSDTEIAYDADTKVELMKKTKFRDMYEDFSTRRTSPPPQPPEPKSPVPISEDLTEEELRAILKDIKTGKSTGEDEIPNEAIRLGQKALFPKGPDMLPPTQFGGKSTTEALLYMINVIHDAWCSTRDKVVTILSLDMSGAFDNVLRQKVLEEMARIGLPAWIIETVASFLSNRDAKMRMPGIVSDEFELNTGIPQGSPLSPILFLIFAAPLLNDLGSHLGMQKICTNEGKDSWVDLYTFAFVDDIYFIAVSHSYLVNCEGITFHHTKLIDIAQRLRATFGAPKYHIMHMQSPYERKRHNNEMPDIPGLTEPPQPVLTILGVEVDCQLTWEAHVDKIIEKCEYRKIHMKRISGATWGPRLHSMRLYYLTVIRPVITYGCGAWLVKPLESQGAKLVVKNKELKRLQSLQGDFLWLVSGCHKNTARIFVEKDLFIQDILVVLHSVALYIVLTACMSYYFKRKNREVDEKGTILEGIRGFRYAP</sequence>
<dbReference type="AlphaFoldDB" id="A0A7S8D745"/>
<keyword evidence="4" id="KW-0812">Transmembrane</keyword>
<dbReference type="PANTHER" id="PTHR33481:SF1">
    <property type="entry name" value="ENDONUCLEASE_EXONUCLEASE_PHOSPHATASE DOMAIN-CONTAINING PROTEIN-RELATED"/>
    <property type="match status" value="1"/>
</dbReference>
<dbReference type="InterPro" id="IPR000477">
    <property type="entry name" value="RT_dom"/>
</dbReference>
<proteinExistence type="predicted"/>
<keyword evidence="4" id="KW-1133">Transmembrane helix</keyword>
<dbReference type="Proteomes" id="UP000663297">
    <property type="component" value="Chromosome 2"/>
</dbReference>
<dbReference type="InterPro" id="IPR043502">
    <property type="entry name" value="DNA/RNA_pol_sf"/>
</dbReference>
<dbReference type="SUPFAM" id="SSF56219">
    <property type="entry name" value="DNase I-like"/>
    <property type="match status" value="1"/>
</dbReference>
<dbReference type="Pfam" id="PF00078">
    <property type="entry name" value="RVT_1"/>
    <property type="match status" value="1"/>
</dbReference>
<evidence type="ECO:0000259" key="5">
    <source>
        <dbReference type="PROSITE" id="PS50878"/>
    </source>
</evidence>
<accession>A0A7S8D745</accession>
<reference evidence="6" key="1">
    <citation type="submission" date="2020-11" db="EMBL/GenBank/DDBJ databases">
        <title>The chromosome-scale genome resource for two endophytic Fusarium species: F. culmorum and F. pseudograminearum.</title>
        <authorList>
            <person name="Yuan Z."/>
        </authorList>
    </citation>
    <scope>NUCLEOTIDE SEQUENCE</scope>
    <source>
        <strain evidence="6">Class2-1B</strain>
    </source>
</reference>
<comment type="subcellular location">
    <subcellularLocation>
        <location evidence="1">Mitochondrion</location>
    </subcellularLocation>
</comment>
<dbReference type="GO" id="GO:0005739">
    <property type="term" value="C:mitochondrion"/>
    <property type="evidence" value="ECO:0007669"/>
    <property type="project" value="UniProtKB-SubCell"/>
</dbReference>
<dbReference type="InterPro" id="IPR005135">
    <property type="entry name" value="Endo/exonuclease/phosphatase"/>
</dbReference>
<dbReference type="PANTHER" id="PTHR33481">
    <property type="entry name" value="REVERSE TRANSCRIPTASE"/>
    <property type="match status" value="1"/>
</dbReference>
<evidence type="ECO:0000256" key="4">
    <source>
        <dbReference type="SAM" id="Phobius"/>
    </source>
</evidence>
<organism evidence="6 7">
    <name type="scientific">Fusarium culmorum</name>
    <dbReference type="NCBI Taxonomy" id="5516"/>
    <lineage>
        <taxon>Eukaryota</taxon>
        <taxon>Fungi</taxon>
        <taxon>Dikarya</taxon>
        <taxon>Ascomycota</taxon>
        <taxon>Pezizomycotina</taxon>
        <taxon>Sordariomycetes</taxon>
        <taxon>Hypocreomycetidae</taxon>
        <taxon>Hypocreales</taxon>
        <taxon>Nectriaceae</taxon>
        <taxon>Fusarium</taxon>
    </lineage>
</organism>
<dbReference type="SUPFAM" id="SSF56672">
    <property type="entry name" value="DNA/RNA polymerases"/>
    <property type="match status" value="1"/>
</dbReference>
<gene>
    <name evidence="6" type="ORF">HYE67_005371</name>
</gene>
<dbReference type="Gene3D" id="3.60.10.10">
    <property type="entry name" value="Endonuclease/exonuclease/phosphatase"/>
    <property type="match status" value="1"/>
</dbReference>
<evidence type="ECO:0000256" key="1">
    <source>
        <dbReference type="ARBA" id="ARBA00004173"/>
    </source>
</evidence>
<dbReference type="InterPro" id="IPR036691">
    <property type="entry name" value="Endo/exonu/phosph_ase_sf"/>
</dbReference>
<name>A0A7S8D745_FUSCU</name>
<evidence type="ECO:0000256" key="3">
    <source>
        <dbReference type="SAM" id="MobiDB-lite"/>
    </source>
</evidence>
<dbReference type="GO" id="GO:0003824">
    <property type="term" value="F:catalytic activity"/>
    <property type="evidence" value="ECO:0007669"/>
    <property type="project" value="InterPro"/>
</dbReference>